<sequence length="271" mass="31147">MTLFKIEWRNQQKALIIWLSTFLSLLLIFSAIYPQMFTPVLKQSMEQMMASLPDSLLGTFNIALSGPASMMTPVGYFAYYFQYLYLAACIYAMLLGTQGLIREESDGTIDFLYAQPIARWQIVQWKLLVSLLQLALFWVVNAFATSLFLWFFKEKSDATAEIIRGVRIIYCGEFFSLFFFLCLGFFFSTFLKNVKQSTGVTLSVIFGFYLMGILANLFDKLHFLGEISPISQGIPANLLVNGLSNQWWILIVSLLLLGLSFFFYQKKDFRN</sequence>
<dbReference type="Pfam" id="PF12679">
    <property type="entry name" value="ABC2_membrane_2"/>
    <property type="match status" value="1"/>
</dbReference>
<dbReference type="Proteomes" id="UP001595969">
    <property type="component" value="Unassembled WGS sequence"/>
</dbReference>
<reference evidence="3" key="1">
    <citation type="journal article" date="2019" name="Int. J. Syst. Evol. Microbiol.">
        <title>The Global Catalogue of Microorganisms (GCM) 10K type strain sequencing project: providing services to taxonomists for standard genome sequencing and annotation.</title>
        <authorList>
            <consortium name="The Broad Institute Genomics Platform"/>
            <consortium name="The Broad Institute Genome Sequencing Center for Infectious Disease"/>
            <person name="Wu L."/>
            <person name="Ma J."/>
        </authorList>
    </citation>
    <scope>NUCLEOTIDE SEQUENCE [LARGE SCALE GENOMIC DNA]</scope>
    <source>
        <strain evidence="3">CGMCC 1.19032</strain>
    </source>
</reference>
<protein>
    <submittedName>
        <fullName evidence="2">ABC transporter permease subunit</fullName>
    </submittedName>
</protein>
<feature type="transmembrane region" description="Helical" evidence="1">
    <location>
        <begin position="167"/>
        <end position="187"/>
    </location>
</feature>
<comment type="caution">
    <text evidence="2">The sequence shown here is derived from an EMBL/GenBank/DDBJ whole genome shotgun (WGS) entry which is preliminary data.</text>
</comment>
<feature type="transmembrane region" description="Helical" evidence="1">
    <location>
        <begin position="247"/>
        <end position="264"/>
    </location>
</feature>
<keyword evidence="1" id="KW-0472">Membrane</keyword>
<dbReference type="RefSeq" id="WP_204654036.1">
    <property type="nucleotide sequence ID" value="NZ_JAFBFD010000018.1"/>
</dbReference>
<dbReference type="EMBL" id="JBHSGS010000010">
    <property type="protein sequence ID" value="MFC4718498.1"/>
    <property type="molecule type" value="Genomic_DNA"/>
</dbReference>
<organism evidence="2 3">
    <name type="scientific">Enterococcus lemanii</name>
    <dbReference type="NCBI Taxonomy" id="1159752"/>
    <lineage>
        <taxon>Bacteria</taxon>
        <taxon>Bacillati</taxon>
        <taxon>Bacillota</taxon>
        <taxon>Bacilli</taxon>
        <taxon>Lactobacillales</taxon>
        <taxon>Enterococcaceae</taxon>
        <taxon>Enterococcus</taxon>
    </lineage>
</organism>
<feature type="transmembrane region" description="Helical" evidence="1">
    <location>
        <begin position="83"/>
        <end position="101"/>
    </location>
</feature>
<gene>
    <name evidence="2" type="ORF">ACFO5I_01885</name>
</gene>
<proteinExistence type="predicted"/>
<evidence type="ECO:0000313" key="2">
    <source>
        <dbReference type="EMBL" id="MFC4718498.1"/>
    </source>
</evidence>
<feature type="transmembrane region" description="Helical" evidence="1">
    <location>
        <begin position="127"/>
        <end position="152"/>
    </location>
</feature>
<name>A0ABV9MV41_9ENTE</name>
<keyword evidence="1" id="KW-1133">Transmembrane helix</keyword>
<dbReference type="PANTHER" id="PTHR43471">
    <property type="entry name" value="ABC TRANSPORTER PERMEASE"/>
    <property type="match status" value="1"/>
</dbReference>
<dbReference type="PANTHER" id="PTHR43471:SF12">
    <property type="entry name" value="HYPOTHETICAL MEMBRANE PROTEIN, CONSERVED"/>
    <property type="match status" value="1"/>
</dbReference>
<evidence type="ECO:0000313" key="3">
    <source>
        <dbReference type="Proteomes" id="UP001595969"/>
    </source>
</evidence>
<feature type="transmembrane region" description="Helical" evidence="1">
    <location>
        <begin position="199"/>
        <end position="218"/>
    </location>
</feature>
<evidence type="ECO:0000256" key="1">
    <source>
        <dbReference type="SAM" id="Phobius"/>
    </source>
</evidence>
<feature type="transmembrane region" description="Helical" evidence="1">
    <location>
        <begin position="15"/>
        <end position="34"/>
    </location>
</feature>
<keyword evidence="1" id="KW-0812">Transmembrane</keyword>
<accession>A0ABV9MV41</accession>
<keyword evidence="3" id="KW-1185">Reference proteome</keyword>